<evidence type="ECO:0000259" key="1">
    <source>
        <dbReference type="Pfam" id="PF04965"/>
    </source>
</evidence>
<accession>A0ABS3KIM3</accession>
<feature type="domain" description="IraD/Gp25-like" evidence="1">
    <location>
        <begin position="26"/>
        <end position="115"/>
    </location>
</feature>
<proteinExistence type="predicted"/>
<dbReference type="Gene3D" id="3.10.450.40">
    <property type="match status" value="1"/>
</dbReference>
<comment type="caution">
    <text evidence="2">The sequence shown here is derived from an EMBL/GenBank/DDBJ whole genome shotgun (WGS) entry which is preliminary data.</text>
</comment>
<evidence type="ECO:0000313" key="3">
    <source>
        <dbReference type="Proteomes" id="UP001518990"/>
    </source>
</evidence>
<dbReference type="Proteomes" id="UP001518990">
    <property type="component" value="Unassembled WGS sequence"/>
</dbReference>
<dbReference type="SUPFAM" id="SSF160719">
    <property type="entry name" value="gpW/gp25-like"/>
    <property type="match status" value="1"/>
</dbReference>
<keyword evidence="3" id="KW-1185">Reference proteome</keyword>
<dbReference type="RefSeq" id="WP_207448918.1">
    <property type="nucleotide sequence ID" value="NZ_CP061095.1"/>
</dbReference>
<organism evidence="2 3">
    <name type="scientific">Roseomonas marmotae</name>
    <dbReference type="NCBI Taxonomy" id="2768161"/>
    <lineage>
        <taxon>Bacteria</taxon>
        <taxon>Pseudomonadati</taxon>
        <taxon>Pseudomonadota</taxon>
        <taxon>Alphaproteobacteria</taxon>
        <taxon>Acetobacterales</taxon>
        <taxon>Roseomonadaceae</taxon>
        <taxon>Roseomonas</taxon>
    </lineage>
</organism>
<protein>
    <submittedName>
        <fullName evidence="2">GPW/gp25 family protein</fullName>
    </submittedName>
</protein>
<name>A0ABS3KIM3_9PROT</name>
<reference evidence="2 3" key="1">
    <citation type="submission" date="2020-09" db="EMBL/GenBank/DDBJ databases">
        <title>Roseomonas.</title>
        <authorList>
            <person name="Zhu W."/>
        </authorList>
    </citation>
    <scope>NUCLEOTIDE SEQUENCE [LARGE SCALE GENOMIC DNA]</scope>
    <source>
        <strain evidence="2 3">1311</strain>
    </source>
</reference>
<evidence type="ECO:0000313" key="2">
    <source>
        <dbReference type="EMBL" id="MBO1076176.1"/>
    </source>
</evidence>
<dbReference type="Pfam" id="PF04965">
    <property type="entry name" value="GPW_gp25"/>
    <property type="match status" value="1"/>
</dbReference>
<dbReference type="EMBL" id="JACTNF010000018">
    <property type="protein sequence ID" value="MBO1076176.1"/>
    <property type="molecule type" value="Genomic_DNA"/>
</dbReference>
<sequence length="131" mass="14682">MARPFLGRGVGFPFRVGPRGNLPWVEGAAAVERAIWIILSTARGEMPMQPRFGCGIQELVFADNTPASRGVVAQLVTEALSEWEPRIDLVDIRVREGGEQTVMAIEIDYRLRADNAFFNLVYPFYPREGRS</sequence>
<dbReference type="InterPro" id="IPR007048">
    <property type="entry name" value="IraD/Gp25-like"/>
</dbReference>
<gene>
    <name evidence="2" type="ORF">IAI60_16280</name>
</gene>